<dbReference type="InterPro" id="IPR013132">
    <property type="entry name" value="PseI/NeuA/B-like_N"/>
</dbReference>
<accession>A0AA43Q4Z8</accession>
<dbReference type="GO" id="GO:0047444">
    <property type="term" value="F:N-acylneuraminate-9-phosphate synthase activity"/>
    <property type="evidence" value="ECO:0007669"/>
    <property type="project" value="TreeGrafter"/>
</dbReference>
<dbReference type="Pfam" id="PF03102">
    <property type="entry name" value="NeuB"/>
    <property type="match status" value="1"/>
</dbReference>
<dbReference type="PANTHER" id="PTHR42966:SF1">
    <property type="entry name" value="SIALIC ACID SYNTHASE"/>
    <property type="match status" value="1"/>
</dbReference>
<dbReference type="EMBL" id="JAQSDF010000043">
    <property type="protein sequence ID" value="MDI1231809.1"/>
    <property type="molecule type" value="Genomic_DNA"/>
</dbReference>
<protein>
    <submittedName>
        <fullName evidence="2">N-acetylneuraminate synthase family protein</fullName>
    </submittedName>
</protein>
<name>A0AA43Q4Z8_9GAMM</name>
<evidence type="ECO:0000259" key="1">
    <source>
        <dbReference type="Pfam" id="PF03102"/>
    </source>
</evidence>
<dbReference type="AlphaFoldDB" id="A0AA43Q4Z8"/>
<dbReference type="InterPro" id="IPR013785">
    <property type="entry name" value="Aldolase_TIM"/>
</dbReference>
<reference evidence="2" key="1">
    <citation type="submission" date="2023-01" db="EMBL/GenBank/DDBJ databases">
        <title>Biogeochemical cycle of methane in antarctic sediments.</title>
        <authorList>
            <person name="Roldan D.M."/>
            <person name="Menes R.J."/>
        </authorList>
    </citation>
    <scope>NUCLEOTIDE SEQUENCE [LARGE SCALE GENOMIC DNA]</scope>
    <source>
        <strain evidence="2">K-2018 MAG008</strain>
    </source>
</reference>
<gene>
    <name evidence="2" type="ORF">PSU93_11730</name>
</gene>
<dbReference type="Gene3D" id="3.20.20.70">
    <property type="entry name" value="Aldolase class I"/>
    <property type="match status" value="1"/>
</dbReference>
<keyword evidence="3" id="KW-1185">Reference proteome</keyword>
<dbReference type="Proteomes" id="UP001160519">
    <property type="component" value="Unassembled WGS sequence"/>
</dbReference>
<organism evidence="2 3">
    <name type="scientific">Candidatus Methylobacter titanis</name>
    <dbReference type="NCBI Taxonomy" id="3053457"/>
    <lineage>
        <taxon>Bacteria</taxon>
        <taxon>Pseudomonadati</taxon>
        <taxon>Pseudomonadota</taxon>
        <taxon>Gammaproteobacteria</taxon>
        <taxon>Methylococcales</taxon>
        <taxon>Methylococcaceae</taxon>
        <taxon>Methylobacter</taxon>
    </lineage>
</organism>
<dbReference type="PANTHER" id="PTHR42966">
    <property type="entry name" value="N-ACETYLNEURAMINATE SYNTHASE"/>
    <property type="match status" value="1"/>
</dbReference>
<evidence type="ECO:0000313" key="3">
    <source>
        <dbReference type="Proteomes" id="UP001160519"/>
    </source>
</evidence>
<proteinExistence type="predicted"/>
<evidence type="ECO:0000313" key="2">
    <source>
        <dbReference type="EMBL" id="MDI1231809.1"/>
    </source>
</evidence>
<comment type="caution">
    <text evidence="2">The sequence shown here is derived from an EMBL/GenBank/DDBJ whole genome shotgun (WGS) entry which is preliminary data.</text>
</comment>
<dbReference type="InterPro" id="IPR051690">
    <property type="entry name" value="PseI-like"/>
</dbReference>
<dbReference type="GO" id="GO:0016051">
    <property type="term" value="P:carbohydrate biosynthetic process"/>
    <property type="evidence" value="ECO:0007669"/>
    <property type="project" value="InterPro"/>
</dbReference>
<sequence length="283" mass="31595">MIKFIAEVSSNHNRDLSRSMDFIVAAARSGCSAVKFQLFKIEQLFSPEILERSENHRKRKEWELPLEFVPKLAQRCNELGIEFSCTPFYIDAVAELEPYVAFYKVASYELLWDELLAACAQTGKPVILSTGMATIAEIKHAVKVLQDNGCKAPTLLHCTSAYPTPYAEANLAAIDTIQQATGCDVGWSDHTVEPAVIYRAVHKWNARVIEFHIDLDGKGEEFAAGHCWLPDQIGAVIRDVEKGFVADGNGIKEPVPAELPDRLWRADPSDGLRPLKEIRTQVK</sequence>
<feature type="domain" description="PseI/NeuA/B-like" evidence="1">
    <location>
        <begin position="23"/>
        <end position="252"/>
    </location>
</feature>
<dbReference type="SUPFAM" id="SSF51569">
    <property type="entry name" value="Aldolase"/>
    <property type="match status" value="1"/>
</dbReference>